<keyword evidence="10" id="KW-1185">Reference proteome</keyword>
<dbReference type="InterPro" id="IPR008814">
    <property type="entry name" value="Swp1"/>
</dbReference>
<feature type="transmembrane region" description="Helical" evidence="7">
    <location>
        <begin position="62"/>
        <end position="83"/>
    </location>
</feature>
<evidence type="ECO:0000256" key="7">
    <source>
        <dbReference type="SAM" id="Phobius"/>
    </source>
</evidence>
<evidence type="ECO:0000256" key="1">
    <source>
        <dbReference type="ARBA" id="ARBA00004477"/>
    </source>
</evidence>
<accession>A0ABD2JYZ1</accession>
<protein>
    <recommendedName>
        <fullName evidence="8">Ribophorin II C-terminal domain-containing protein</fullName>
    </recommendedName>
</protein>
<dbReference type="InterPro" id="IPR056790">
    <property type="entry name" value="Ribophorin_II_C"/>
</dbReference>
<keyword evidence="6 7" id="KW-0472">Membrane</keyword>
<proteinExistence type="predicted"/>
<reference evidence="9 10" key="1">
    <citation type="submission" date="2024-10" db="EMBL/GenBank/DDBJ databases">
        <authorList>
            <person name="Kim D."/>
        </authorList>
    </citation>
    <scope>NUCLEOTIDE SEQUENCE [LARGE SCALE GENOMIC DNA]</scope>
    <source>
        <strain evidence="9">BH-2024</strain>
    </source>
</reference>
<dbReference type="Proteomes" id="UP001620626">
    <property type="component" value="Unassembled WGS sequence"/>
</dbReference>
<dbReference type="EMBL" id="JBICBT010000879">
    <property type="protein sequence ID" value="KAL3095604.1"/>
    <property type="molecule type" value="Genomic_DNA"/>
</dbReference>
<evidence type="ECO:0000256" key="4">
    <source>
        <dbReference type="ARBA" id="ARBA00022824"/>
    </source>
</evidence>
<keyword evidence="2 7" id="KW-0812">Transmembrane</keyword>
<evidence type="ECO:0000259" key="8">
    <source>
        <dbReference type="Pfam" id="PF25147"/>
    </source>
</evidence>
<evidence type="ECO:0000256" key="2">
    <source>
        <dbReference type="ARBA" id="ARBA00022692"/>
    </source>
</evidence>
<sequence>MSPKSSHVNYDLLPEISHTFRSPEPRPSVLVSDMFSVLCASPLIILFLLWLRIGINFGKFKFSLSALGFHLGLCAVFGLYVFFWLELNMFQTLKWLTVIGVPTLFLGSRLSF</sequence>
<feature type="domain" description="Ribophorin II C-terminal" evidence="8">
    <location>
        <begin position="20"/>
        <end position="110"/>
    </location>
</feature>
<name>A0ABD2JYZ1_9BILA</name>
<comment type="caution">
    <text evidence="9">The sequence shown here is derived from an EMBL/GenBank/DDBJ whole genome shotgun (WGS) entry which is preliminary data.</text>
</comment>
<organism evidence="9 10">
    <name type="scientific">Heterodera trifolii</name>
    <dbReference type="NCBI Taxonomy" id="157864"/>
    <lineage>
        <taxon>Eukaryota</taxon>
        <taxon>Metazoa</taxon>
        <taxon>Ecdysozoa</taxon>
        <taxon>Nematoda</taxon>
        <taxon>Chromadorea</taxon>
        <taxon>Rhabditida</taxon>
        <taxon>Tylenchina</taxon>
        <taxon>Tylenchomorpha</taxon>
        <taxon>Tylenchoidea</taxon>
        <taxon>Heteroderidae</taxon>
        <taxon>Heteroderinae</taxon>
        <taxon>Heterodera</taxon>
    </lineage>
</organism>
<dbReference type="PANTHER" id="PTHR12640">
    <property type="entry name" value="RIBOPHORIN II"/>
    <property type="match status" value="1"/>
</dbReference>
<evidence type="ECO:0000313" key="10">
    <source>
        <dbReference type="Proteomes" id="UP001620626"/>
    </source>
</evidence>
<keyword evidence="3" id="KW-0732">Signal</keyword>
<evidence type="ECO:0000313" key="9">
    <source>
        <dbReference type="EMBL" id="KAL3095604.1"/>
    </source>
</evidence>
<gene>
    <name evidence="9" type="ORF">niasHT_024430</name>
</gene>
<feature type="transmembrane region" description="Helical" evidence="7">
    <location>
        <begin position="29"/>
        <end position="50"/>
    </location>
</feature>
<dbReference type="Pfam" id="PF25147">
    <property type="entry name" value="Ribophorin_II_C"/>
    <property type="match status" value="1"/>
</dbReference>
<comment type="subcellular location">
    <subcellularLocation>
        <location evidence="1">Endoplasmic reticulum membrane</location>
        <topology evidence="1">Multi-pass membrane protein</topology>
    </subcellularLocation>
</comment>
<evidence type="ECO:0000256" key="3">
    <source>
        <dbReference type="ARBA" id="ARBA00022729"/>
    </source>
</evidence>
<evidence type="ECO:0000256" key="5">
    <source>
        <dbReference type="ARBA" id="ARBA00022989"/>
    </source>
</evidence>
<dbReference type="AlphaFoldDB" id="A0ABD2JYZ1"/>
<dbReference type="PANTHER" id="PTHR12640:SF0">
    <property type="entry name" value="DOLICHYL-DIPHOSPHOOLIGOSACCHARIDE--PROTEIN GLYCOSYLTRANSFERASE SUBUNIT 2"/>
    <property type="match status" value="1"/>
</dbReference>
<keyword evidence="5 7" id="KW-1133">Transmembrane helix</keyword>
<keyword evidence="4" id="KW-0256">Endoplasmic reticulum</keyword>
<evidence type="ECO:0000256" key="6">
    <source>
        <dbReference type="ARBA" id="ARBA00023136"/>
    </source>
</evidence>
<dbReference type="GO" id="GO:0005789">
    <property type="term" value="C:endoplasmic reticulum membrane"/>
    <property type="evidence" value="ECO:0007669"/>
    <property type="project" value="UniProtKB-SubCell"/>
</dbReference>